<keyword evidence="3" id="KW-1185">Reference proteome</keyword>
<keyword evidence="1" id="KW-0812">Transmembrane</keyword>
<gene>
    <name evidence="2" type="ORF">HNR67_003335</name>
</gene>
<sequence length="155" mass="17570">MRNNKIRAALRTLGQRRPFGGPFLCGPCRADSHHWQVAEHRLPTNGFISISCQCLRCDCGAGRVLRLHLDAQPTGRQPDDSGSTKFARLLGLHSMLTPRARWLLARELLRTSQMRRRMRRETQWTVGVLLVLVVLVTVALFGRRAAILSTCDRRS</sequence>
<dbReference type="EMBL" id="JACHMH010000001">
    <property type="protein sequence ID" value="MBB4677217.1"/>
    <property type="molecule type" value="Genomic_DNA"/>
</dbReference>
<feature type="transmembrane region" description="Helical" evidence="1">
    <location>
        <begin position="124"/>
        <end position="142"/>
    </location>
</feature>
<organism evidence="2 3">
    <name type="scientific">Crossiella cryophila</name>
    <dbReference type="NCBI Taxonomy" id="43355"/>
    <lineage>
        <taxon>Bacteria</taxon>
        <taxon>Bacillati</taxon>
        <taxon>Actinomycetota</taxon>
        <taxon>Actinomycetes</taxon>
        <taxon>Pseudonocardiales</taxon>
        <taxon>Pseudonocardiaceae</taxon>
        <taxon>Crossiella</taxon>
    </lineage>
</organism>
<proteinExistence type="predicted"/>
<comment type="caution">
    <text evidence="2">The sequence shown here is derived from an EMBL/GenBank/DDBJ whole genome shotgun (WGS) entry which is preliminary data.</text>
</comment>
<reference evidence="2 3" key="1">
    <citation type="submission" date="2020-08" db="EMBL/GenBank/DDBJ databases">
        <title>Sequencing the genomes of 1000 actinobacteria strains.</title>
        <authorList>
            <person name="Klenk H.-P."/>
        </authorList>
    </citation>
    <scope>NUCLEOTIDE SEQUENCE [LARGE SCALE GENOMIC DNA]</scope>
    <source>
        <strain evidence="2 3">DSM 44230</strain>
    </source>
</reference>
<evidence type="ECO:0000313" key="2">
    <source>
        <dbReference type="EMBL" id="MBB4677217.1"/>
    </source>
</evidence>
<evidence type="ECO:0000256" key="1">
    <source>
        <dbReference type="SAM" id="Phobius"/>
    </source>
</evidence>
<protein>
    <submittedName>
        <fullName evidence="2">Uncharacterized protein</fullName>
    </submittedName>
</protein>
<accession>A0A7W7C9V4</accession>
<dbReference type="Proteomes" id="UP000533598">
    <property type="component" value="Unassembled WGS sequence"/>
</dbReference>
<dbReference type="RefSeq" id="WP_185003161.1">
    <property type="nucleotide sequence ID" value="NZ_BAAAUI010000085.1"/>
</dbReference>
<name>A0A7W7C9V4_9PSEU</name>
<keyword evidence="1" id="KW-0472">Membrane</keyword>
<keyword evidence="1" id="KW-1133">Transmembrane helix</keyword>
<dbReference type="AlphaFoldDB" id="A0A7W7C9V4"/>
<evidence type="ECO:0000313" key="3">
    <source>
        <dbReference type="Proteomes" id="UP000533598"/>
    </source>
</evidence>